<proteinExistence type="predicted"/>
<dbReference type="Proteomes" id="UP000266552">
    <property type="component" value="Chromosome"/>
</dbReference>
<accession>A0A385TWG7</accession>
<evidence type="ECO:0000313" key="1">
    <source>
        <dbReference type="EMBL" id="AYB47318.1"/>
    </source>
</evidence>
<dbReference type="AlphaFoldDB" id="A0A385TWG7"/>
<keyword evidence="2" id="KW-1185">Reference proteome</keyword>
<name>A0A385TWG7_PAELA</name>
<sequence>MAWMTNPVAIFLTHLFGIVFKGGMHESRAAAARIAGMPEEGIMEYPRKMEPFGCLARILGYCVHPDNRYGSNVKSLFTQTLKIAINLAFLFTKEC</sequence>
<evidence type="ECO:0000313" key="2">
    <source>
        <dbReference type="Proteomes" id="UP000266552"/>
    </source>
</evidence>
<protein>
    <submittedName>
        <fullName evidence="1">Uncharacterized protein</fullName>
    </submittedName>
</protein>
<gene>
    <name evidence="1" type="ORF">D5F53_30230</name>
</gene>
<reference evidence="1 2" key="1">
    <citation type="submission" date="2018-09" db="EMBL/GenBank/DDBJ databases">
        <title>Genome Sequence of Paenibacillus lautus Strain E7593-69, Azo Dye-Degrading Bacteria, Isolated from Commercial Tattoo Inks.</title>
        <authorList>
            <person name="Nho S.W."/>
            <person name="Kim S.-J."/>
            <person name="Kweon O."/>
            <person name="Cerniglia C.E."/>
        </authorList>
    </citation>
    <scope>NUCLEOTIDE SEQUENCE [LARGE SCALE GENOMIC DNA]</scope>
    <source>
        <strain evidence="1 2">E7593-69</strain>
    </source>
</reference>
<dbReference type="EMBL" id="CP032412">
    <property type="protein sequence ID" value="AYB47318.1"/>
    <property type="molecule type" value="Genomic_DNA"/>
</dbReference>
<organism evidence="1 2">
    <name type="scientific">Paenibacillus lautus</name>
    <name type="common">Bacillus lautus</name>
    <dbReference type="NCBI Taxonomy" id="1401"/>
    <lineage>
        <taxon>Bacteria</taxon>
        <taxon>Bacillati</taxon>
        <taxon>Bacillota</taxon>
        <taxon>Bacilli</taxon>
        <taxon>Bacillales</taxon>
        <taxon>Paenibacillaceae</taxon>
        <taxon>Paenibacillus</taxon>
    </lineage>
</organism>
<dbReference type="KEGG" id="plw:D5F53_30230"/>